<dbReference type="Proteomes" id="UP001055811">
    <property type="component" value="Linkage Group LG01"/>
</dbReference>
<proteinExistence type="predicted"/>
<reference evidence="2" key="1">
    <citation type="journal article" date="2022" name="Mol. Ecol. Resour.">
        <title>The genomes of chicory, endive, great burdock and yacon provide insights into Asteraceae palaeo-polyploidization history and plant inulin production.</title>
        <authorList>
            <person name="Fan W."/>
            <person name="Wang S."/>
            <person name="Wang H."/>
            <person name="Wang A."/>
            <person name="Jiang F."/>
            <person name="Liu H."/>
            <person name="Zhao H."/>
            <person name="Xu D."/>
            <person name="Zhang Y."/>
        </authorList>
    </citation>
    <scope>NUCLEOTIDE SEQUENCE [LARGE SCALE GENOMIC DNA]</scope>
    <source>
        <strain evidence="2">cv. Punajuju</strain>
    </source>
</reference>
<name>A0ACB9H6K7_CICIN</name>
<organism evidence="1 2">
    <name type="scientific">Cichorium intybus</name>
    <name type="common">Chicory</name>
    <dbReference type="NCBI Taxonomy" id="13427"/>
    <lineage>
        <taxon>Eukaryota</taxon>
        <taxon>Viridiplantae</taxon>
        <taxon>Streptophyta</taxon>
        <taxon>Embryophyta</taxon>
        <taxon>Tracheophyta</taxon>
        <taxon>Spermatophyta</taxon>
        <taxon>Magnoliopsida</taxon>
        <taxon>eudicotyledons</taxon>
        <taxon>Gunneridae</taxon>
        <taxon>Pentapetalae</taxon>
        <taxon>asterids</taxon>
        <taxon>campanulids</taxon>
        <taxon>Asterales</taxon>
        <taxon>Asteraceae</taxon>
        <taxon>Cichorioideae</taxon>
        <taxon>Cichorieae</taxon>
        <taxon>Cichoriinae</taxon>
        <taxon>Cichorium</taxon>
    </lineage>
</organism>
<evidence type="ECO:0000313" key="1">
    <source>
        <dbReference type="EMBL" id="KAI3790602.1"/>
    </source>
</evidence>
<comment type="caution">
    <text evidence="1">The sequence shown here is derived from an EMBL/GenBank/DDBJ whole genome shotgun (WGS) entry which is preliminary data.</text>
</comment>
<dbReference type="EMBL" id="CM042009">
    <property type="protein sequence ID" value="KAI3790602.1"/>
    <property type="molecule type" value="Genomic_DNA"/>
</dbReference>
<gene>
    <name evidence="1" type="ORF">L2E82_03763</name>
</gene>
<reference evidence="1 2" key="2">
    <citation type="journal article" date="2022" name="Mol. Ecol. Resour.">
        <title>The genomes of chicory, endive, great burdock and yacon provide insights into Asteraceae paleo-polyploidization history and plant inulin production.</title>
        <authorList>
            <person name="Fan W."/>
            <person name="Wang S."/>
            <person name="Wang H."/>
            <person name="Wang A."/>
            <person name="Jiang F."/>
            <person name="Liu H."/>
            <person name="Zhao H."/>
            <person name="Xu D."/>
            <person name="Zhang Y."/>
        </authorList>
    </citation>
    <scope>NUCLEOTIDE SEQUENCE [LARGE SCALE GENOMIC DNA]</scope>
    <source>
        <strain evidence="2">cv. Punajuju</strain>
        <tissue evidence="1">Leaves</tissue>
    </source>
</reference>
<protein>
    <submittedName>
        <fullName evidence="1">Uncharacterized protein</fullName>
    </submittedName>
</protein>
<keyword evidence="2" id="KW-1185">Reference proteome</keyword>
<sequence length="403" mass="47076">MGKTERNDDERPSDTENKSLKAPGNEDAAPHEKGNTGNESLHDKGNIGNDDNSRKKDKKKKRKKRSTEEENDTDCDPESRNEKKKKLKSKKVTFSGQVDVFPNSDTETKNPKTKKDNLLRGKRFTPEEDKIVKEAVLDYIKTHDLGEDGLKKLLNCRSHPETRNCWKEIGARIPYRPHTAVYYRAHILFEQAEKREWTEEETEFLKKCYKKHGNNWKMVAEELGKHRIHVKDKWRRIKLDNKKGGRWSQEEYQSLYDLVNLDLQMKVASEEKKSKKHGMLRDNIPWGAISEKLATRDNSTCCKKWYKQLTSSLVDEGKWSNADDYRLIRGLYDLDAACVEDVDWDDVVENRSGDVCRKRWDQMVLHIGSNGSKPFSEQVEILSQRYCPDLAEVREDWDNRPSE</sequence>
<accession>A0ACB9H6K7</accession>
<evidence type="ECO:0000313" key="2">
    <source>
        <dbReference type="Proteomes" id="UP001055811"/>
    </source>
</evidence>